<dbReference type="Proteomes" id="UP000030170">
    <property type="component" value="Unassembled WGS sequence"/>
</dbReference>
<evidence type="ECO:0008006" key="3">
    <source>
        <dbReference type="Google" id="ProtNLM"/>
    </source>
</evidence>
<dbReference type="EMBL" id="JJML01000088">
    <property type="protein sequence ID" value="KGF71371.1"/>
    <property type="molecule type" value="Genomic_DNA"/>
</dbReference>
<dbReference type="AlphaFoldDB" id="A0A098TH58"/>
<keyword evidence="2" id="KW-1185">Reference proteome</keyword>
<protein>
    <recommendedName>
        <fullName evidence="3">Tetratricopeptide repeat protein</fullName>
    </recommendedName>
</protein>
<reference evidence="1 2" key="1">
    <citation type="journal article" date="2014" name="Mol. Ecol.">
        <title>Evolution of Synechococcus.</title>
        <authorList>
            <person name="Dvorak P."/>
            <person name="Casamatta D."/>
            <person name="Hasler P."/>
            <person name="Poulickova A."/>
            <person name="Ondrej V."/>
            <person name="Sanges R."/>
        </authorList>
    </citation>
    <scope>NUCLEOTIDE SEQUENCE [LARGE SCALE GENOMIC DNA]</scope>
    <source>
        <strain evidence="1 2">CAUP A 1101</strain>
    </source>
</reference>
<sequence>MQTLAEQEAWERAYYTLELQGGEAALPFLQDVLKIKPDHAEANYAIGQGFFYKRLMNQALPMSKKP</sequence>
<dbReference type="RefSeq" id="WP_052128993.1">
    <property type="nucleotide sequence ID" value="NZ_JJML01000088.1"/>
</dbReference>
<gene>
    <name evidence="1" type="ORF">DO97_21520</name>
</gene>
<organism evidence="1 2">
    <name type="scientific">Neosynechococcus sphagnicola sy1</name>
    <dbReference type="NCBI Taxonomy" id="1497020"/>
    <lineage>
        <taxon>Bacteria</taxon>
        <taxon>Bacillati</taxon>
        <taxon>Cyanobacteriota</taxon>
        <taxon>Cyanophyceae</taxon>
        <taxon>Neosynechococcales</taxon>
        <taxon>Neosynechococcaceae</taxon>
        <taxon>Neosynechococcus</taxon>
    </lineage>
</organism>
<proteinExistence type="predicted"/>
<name>A0A098TH58_9CYAN</name>
<accession>A0A098TH58</accession>
<comment type="caution">
    <text evidence="1">The sequence shown here is derived from an EMBL/GenBank/DDBJ whole genome shotgun (WGS) entry which is preliminary data.</text>
</comment>
<evidence type="ECO:0000313" key="2">
    <source>
        <dbReference type="Proteomes" id="UP000030170"/>
    </source>
</evidence>
<evidence type="ECO:0000313" key="1">
    <source>
        <dbReference type="EMBL" id="KGF71371.1"/>
    </source>
</evidence>